<dbReference type="GO" id="GO:0042593">
    <property type="term" value="P:glucose homeostasis"/>
    <property type="evidence" value="ECO:0000318"/>
    <property type="project" value="GO_Central"/>
</dbReference>
<dbReference type="PROSITE" id="PS50237">
    <property type="entry name" value="HECT"/>
    <property type="match status" value="1"/>
</dbReference>
<dbReference type="GO" id="GO:0004842">
    <property type="term" value="F:ubiquitin-protein transferase activity"/>
    <property type="evidence" value="ECO:0007669"/>
    <property type="project" value="InterPro"/>
</dbReference>
<dbReference type="InterPro" id="IPR036691">
    <property type="entry name" value="Endo/exonu/phosph_ase_sf"/>
</dbReference>
<dbReference type="Proteomes" id="UP000001554">
    <property type="component" value="Chromosome 11"/>
</dbReference>
<dbReference type="Gene3D" id="3.30.2160.10">
    <property type="entry name" value="Hect, E3 ligase catalytic domain"/>
    <property type="match status" value="1"/>
</dbReference>
<dbReference type="InterPro" id="IPR000569">
    <property type="entry name" value="HECT_dom"/>
</dbReference>
<dbReference type="SUPFAM" id="SSF56672">
    <property type="entry name" value="DNA/RNA polymerases"/>
    <property type="match status" value="1"/>
</dbReference>
<dbReference type="InterPro" id="IPR043502">
    <property type="entry name" value="DNA/RNA_pol_sf"/>
</dbReference>
<dbReference type="SMART" id="SM00119">
    <property type="entry name" value="HECTc"/>
    <property type="match status" value="1"/>
</dbReference>
<keyword evidence="1 2" id="KW-0833">Ubl conjugation pathway</keyword>
<dbReference type="PANTHER" id="PTHR46435">
    <property type="entry name" value="E3 UBIQUITIN-PROTEIN LIGASE HECTD4-RELATED"/>
    <property type="match status" value="1"/>
</dbReference>
<gene>
    <name evidence="6" type="primary">LOC118425405</name>
</gene>
<evidence type="ECO:0000313" key="5">
    <source>
        <dbReference type="Proteomes" id="UP000001554"/>
    </source>
</evidence>
<feature type="compositionally biased region" description="Low complexity" evidence="3">
    <location>
        <begin position="862"/>
        <end position="874"/>
    </location>
</feature>
<evidence type="ECO:0000259" key="4">
    <source>
        <dbReference type="PROSITE" id="PS50237"/>
    </source>
</evidence>
<feature type="compositionally biased region" description="Acidic residues" evidence="3">
    <location>
        <begin position="840"/>
        <end position="861"/>
    </location>
</feature>
<dbReference type="RefSeq" id="XP_035690107.1">
    <property type="nucleotide sequence ID" value="XM_035834214.1"/>
</dbReference>
<name>A0A9J7N206_BRAFL</name>
<evidence type="ECO:0000313" key="6">
    <source>
        <dbReference type="RefSeq" id="XP_035690107.1"/>
    </source>
</evidence>
<feature type="compositionally biased region" description="Low complexity" evidence="3">
    <location>
        <begin position="889"/>
        <end position="899"/>
    </location>
</feature>
<dbReference type="KEGG" id="bfo:118425405"/>
<dbReference type="InterPro" id="IPR043366">
    <property type="entry name" value="HECTD4"/>
</dbReference>
<dbReference type="PANTHER" id="PTHR46435:SF1">
    <property type="entry name" value="E3 UBIQUITIN-PROTEIN LIGASE HECTD4-RELATED"/>
    <property type="match status" value="1"/>
</dbReference>
<dbReference type="Gene3D" id="3.90.1750.10">
    <property type="entry name" value="Hect, E3 ligase catalytic domains"/>
    <property type="match status" value="1"/>
</dbReference>
<dbReference type="SUPFAM" id="SSF56219">
    <property type="entry name" value="DNase I-like"/>
    <property type="match status" value="1"/>
</dbReference>
<feature type="domain" description="HECT" evidence="4">
    <location>
        <begin position="1410"/>
        <end position="1765"/>
    </location>
</feature>
<dbReference type="InterPro" id="IPR035983">
    <property type="entry name" value="Hect_E3_ubiquitin_ligase"/>
</dbReference>
<reference evidence="5" key="1">
    <citation type="journal article" date="2020" name="Nat. Ecol. Evol.">
        <title>Deeply conserved synteny resolves early events in vertebrate evolution.</title>
        <authorList>
            <person name="Simakov O."/>
            <person name="Marletaz F."/>
            <person name="Yue J.X."/>
            <person name="O'Connell B."/>
            <person name="Jenkins J."/>
            <person name="Brandt A."/>
            <person name="Calef R."/>
            <person name="Tung C.H."/>
            <person name="Huang T.K."/>
            <person name="Schmutz J."/>
            <person name="Satoh N."/>
            <person name="Yu J.K."/>
            <person name="Putnam N.H."/>
            <person name="Green R.E."/>
            <person name="Rokhsar D.S."/>
        </authorList>
    </citation>
    <scope>NUCLEOTIDE SEQUENCE [LARGE SCALE GENOMIC DNA]</scope>
    <source>
        <strain evidence="5">S238N-H82</strain>
    </source>
</reference>
<evidence type="ECO:0000256" key="3">
    <source>
        <dbReference type="SAM" id="MobiDB-lite"/>
    </source>
</evidence>
<proteinExistence type="predicted"/>
<dbReference type="Gene3D" id="3.60.10.10">
    <property type="entry name" value="Endonuclease/exonuclease/phosphatase"/>
    <property type="match status" value="1"/>
</dbReference>
<keyword evidence="5" id="KW-1185">Reference proteome</keyword>
<evidence type="ECO:0000256" key="2">
    <source>
        <dbReference type="PROSITE-ProRule" id="PRU00104"/>
    </source>
</evidence>
<dbReference type="InterPro" id="IPR000477">
    <property type="entry name" value="RT_dom"/>
</dbReference>
<feature type="region of interest" description="Disordered" evidence="3">
    <location>
        <begin position="828"/>
        <end position="874"/>
    </location>
</feature>
<feature type="active site" description="Glycyl thioester intermediate" evidence="2">
    <location>
        <position position="1733"/>
    </location>
</feature>
<feature type="non-terminal residue" evidence="6">
    <location>
        <position position="1"/>
    </location>
</feature>
<dbReference type="Gene3D" id="3.30.2410.10">
    <property type="entry name" value="Hect, E3 ligase catalytic domain"/>
    <property type="match status" value="1"/>
</dbReference>
<organism evidence="5 6">
    <name type="scientific">Branchiostoma floridae</name>
    <name type="common">Florida lancelet</name>
    <name type="synonym">Amphioxus</name>
    <dbReference type="NCBI Taxonomy" id="7739"/>
    <lineage>
        <taxon>Eukaryota</taxon>
        <taxon>Metazoa</taxon>
        <taxon>Chordata</taxon>
        <taxon>Cephalochordata</taxon>
        <taxon>Leptocardii</taxon>
        <taxon>Amphioxiformes</taxon>
        <taxon>Branchiostomatidae</taxon>
        <taxon>Branchiostoma</taxon>
    </lineage>
</organism>
<feature type="region of interest" description="Disordered" evidence="3">
    <location>
        <begin position="1096"/>
        <end position="1123"/>
    </location>
</feature>
<accession>A0A9J7N206</accession>
<dbReference type="GeneID" id="118425405"/>
<dbReference type="OrthoDB" id="5986060at2759"/>
<dbReference type="SUPFAM" id="SSF56204">
    <property type="entry name" value="Hect, E3 ligase catalytic domain"/>
    <property type="match status" value="1"/>
</dbReference>
<reference evidence="6" key="2">
    <citation type="submission" date="2025-08" db="UniProtKB">
        <authorList>
            <consortium name="RefSeq"/>
        </authorList>
    </citation>
    <scope>IDENTIFICATION</scope>
    <source>
        <strain evidence="6">S238N-H82</strain>
        <tissue evidence="6">Testes</tissue>
    </source>
</reference>
<feature type="region of interest" description="Disordered" evidence="3">
    <location>
        <begin position="1137"/>
        <end position="1175"/>
    </location>
</feature>
<evidence type="ECO:0000256" key="1">
    <source>
        <dbReference type="ARBA" id="ARBA00022786"/>
    </source>
</evidence>
<dbReference type="Pfam" id="PF00632">
    <property type="entry name" value="HECT"/>
    <property type="match status" value="1"/>
</dbReference>
<feature type="compositionally biased region" description="Basic and acidic residues" evidence="3">
    <location>
        <begin position="1145"/>
        <end position="1175"/>
    </location>
</feature>
<protein>
    <submittedName>
        <fullName evidence="6">Probable E3 ubiquitin-protein ligase HECTD4</fullName>
    </submittedName>
</protein>
<sequence length="1765" mass="195127">ALYKSPWARLFCYGIGHQLRKNGHVALQEVTCYPRDAAIAGTGGLTPPPLADQYPPAILPCDRVHIRVGVSPPPGYVVTIHAVPPEFALAISFIEELISVKHHVDSKGDARMEEQAASSYDIPSGAFVHLVELLGGYVWKSDVPAMLKEIMFHLLAELLRASQSRKEDGDVCLITLSPSLALLMHVNLQAELKKLYEHENKRRQRGDVIGSGEYSRFSSYFHALMEGETVTNDAVADACQTLTVPTAHSRLLVISGIPMHLEQGTVRDAIRKTDELHTVSCMNNASIVAVTETWLKEDIPDAVIALPGYDVYRRDRAARRGGGVAMYIRSELQCKRLAELDHDDHEALWMWTTEPSRKVAVLTTILKGLLDKAVPVKKVKISTADKPWMTVSIKELLAERQQAFRSGNVTLYSKLRNSVAKHIKKAKREYYEREVASLRHSSPRHWFKSIKSLMGKDSVKEDVSNPNITVTQNECDTLAEHFGSVWSEVSRTVPTLADVEHKLSHDTPTPFSIGQVKARLRRLNGRKAAGPDLIPSWLLKQYHEELGPVLCDVFNSCLQNSAFPQQWKEAVVTAVPKKQRPQFPSEYRQISLVSCVGKVYEGLLRDALLQDTASSLAPSQHGFLSRRSTVTALIHILQTWHEALNSNPKLDVHAVFVDFSRAFDTISHSQLLMCLADIGIRRSLWMSISSYLEGRTQKIYLTFIRPLLEYASPVWGGLPKHLSDKLEAMQRRCLRIIGIPSDSLPSLSDRRDAATLKTLQDILRDSSSPLREFFTSPQDILVVISGIPMHLVEQGTVRDAIRKACNMYGGLFRDEVFVPLQDKEDLPVPPAVPVSSLDEPSAEGPEEDVLPSEGGELEAGPEEAASAGDEASAAVELETQQLLASTMDSAPLPAPLASPEQDSPTADHPPDGRPPSPLGTPCIKGYAVVEIRSKSKMDDVRSALLSSRAIVGVVTYDTEELIDVTTEDMLSVSPVNLNLLSDPQGGPALGDYLKSRILSKGAPTGLTQKAQDVITEIFHRNPILPSCVVSEHAFSLESPELEQHEVVHLGKEQISLQTPMNHLHAFFTNIKGPKKSFMEQVSQVLRRYGVPKPAVKLKESEKPWKGPKLGNGKPSGKKVAQKPGKDKLALAEVTGAKAVVQKQSPGEKKGKQKQQERPGKAGKDPQQEDGAKRETPEDKYLTLEGFLLFVADKTKQDARSVWKAILACGYDLHFDRCACVDTAQAVQTSKQWTLRMDCALVDYVNALCRHLAISAARLHPHELYIREAELASPAFSCLQGVPVESLRLRFALLLSLNNTLETFFLPLVDLRPCSTYPNSTAALLSCARRLMFYDTKVVVMNSILNATAQRNPSQAAPEITLDPLEIVGGEAVTAMGTQFCQAARQLSIVPSSQLCVKLASGGDPTYSFNVRFTGEEVHGTSGSFRHFLWQVCKELQGPILNLLMLCPSATANRNKGKYILRPGPLTYGEEKLLEFLGQLLGVAVRADVPLPLDLLPPFWKGLVGLPLDEDDLREADILTYNYITRLAEAETESDFWAACAEVCPAQLQEGEGGDHPLCSFTFSSVTGEDVELCAGGRSRMLSWENRVEYLSLIRALRLEELRCANRMAPIAAGLATIVPVQVLHILTPGDLELRTCGMPHVDLAFLRSHTMYQVGLMETDTHIEFFWSSLESFSQDQLRKFVKFACNQERIPCTCPCKDGGPDTAHVPPYPMKIAPPDGPGSPDSRYIRVETCMFMIKLPQYSSQETMTERLLYAINCREDPLSG</sequence>
<feature type="region of interest" description="Disordered" evidence="3">
    <location>
        <begin position="889"/>
        <end position="921"/>
    </location>
</feature>
<dbReference type="Pfam" id="PF00078">
    <property type="entry name" value="RVT_1"/>
    <property type="match status" value="1"/>
</dbReference>